<dbReference type="AlphaFoldDB" id="A0A8K0L9B0"/>
<evidence type="ECO:0000313" key="2">
    <source>
        <dbReference type="Proteomes" id="UP000809789"/>
    </source>
</evidence>
<dbReference type="Gene3D" id="3.30.1330.40">
    <property type="entry name" value="RutC-like"/>
    <property type="match status" value="1"/>
</dbReference>
<dbReference type="InterPro" id="IPR006175">
    <property type="entry name" value="YjgF/YER057c/UK114"/>
</dbReference>
<comment type="caution">
    <text evidence="1">The sequence shown here is derived from an EMBL/GenBank/DDBJ whole genome shotgun (WGS) entry which is preliminary data.</text>
</comment>
<proteinExistence type="predicted"/>
<reference evidence="1" key="1">
    <citation type="submission" date="2021-07" db="EMBL/GenBank/DDBJ databases">
        <title>Elsinoe batatas strain:CRI-CJ2 Genome sequencing and assembly.</title>
        <authorList>
            <person name="Huang L."/>
        </authorList>
    </citation>
    <scope>NUCLEOTIDE SEQUENCE</scope>
    <source>
        <strain evidence="1">CRI-CJ2</strain>
    </source>
</reference>
<organism evidence="1 2">
    <name type="scientific">Elsinoe batatas</name>
    <dbReference type="NCBI Taxonomy" id="2601811"/>
    <lineage>
        <taxon>Eukaryota</taxon>
        <taxon>Fungi</taxon>
        <taxon>Dikarya</taxon>
        <taxon>Ascomycota</taxon>
        <taxon>Pezizomycotina</taxon>
        <taxon>Dothideomycetes</taxon>
        <taxon>Dothideomycetidae</taxon>
        <taxon>Myriangiales</taxon>
        <taxon>Elsinoaceae</taxon>
        <taxon>Elsinoe</taxon>
    </lineage>
</organism>
<dbReference type="EMBL" id="JAESVG020000001">
    <property type="protein sequence ID" value="KAG8631597.1"/>
    <property type="molecule type" value="Genomic_DNA"/>
</dbReference>
<name>A0A8K0L9B0_9PEZI</name>
<protein>
    <submittedName>
        <fullName evidence="1">Uncharacterized protein</fullName>
    </submittedName>
</protein>
<gene>
    <name evidence="1" type="ORF">KVT40_000737</name>
</gene>
<dbReference type="OrthoDB" id="309640at2759"/>
<keyword evidence="2" id="KW-1185">Reference proteome</keyword>
<sequence length="117" mass="13018">MSHLKYYAYDGVGRENLKNYNYNQAVRVGDRIECAGQGILPADGTPKPAKSPRPSQVFMIKSYHVGLDHEATVKMIEELGKWMPDHKPVWTCLGVANLALPGMRVEIDVVAHDPDAK</sequence>
<accession>A0A8K0L9B0</accession>
<dbReference type="Pfam" id="PF01042">
    <property type="entry name" value="Ribonuc_L-PSP"/>
    <property type="match status" value="1"/>
</dbReference>
<evidence type="ECO:0000313" key="1">
    <source>
        <dbReference type="EMBL" id="KAG8631597.1"/>
    </source>
</evidence>
<dbReference type="Proteomes" id="UP000809789">
    <property type="component" value="Unassembled WGS sequence"/>
</dbReference>
<dbReference type="SUPFAM" id="SSF55298">
    <property type="entry name" value="YjgF-like"/>
    <property type="match status" value="1"/>
</dbReference>
<dbReference type="InterPro" id="IPR035959">
    <property type="entry name" value="RutC-like_sf"/>
</dbReference>